<accession>A0A829W2S8</accession>
<evidence type="ECO:0000313" key="1">
    <source>
        <dbReference type="EMBL" id="GEA38819.1"/>
    </source>
</evidence>
<sequence>MDFKAQIAKDMAVFNNTSEFATVTNLWYEGEQYTVPVIFDHEAAVERQKPDADHAQGINSVEVLAYIVFSDLGFIPKRNRELEVEVAGAMKVYTINKADHEDGEIILELGALEE</sequence>
<protein>
    <recommendedName>
        <fullName evidence="4">Phage protein</fullName>
    </recommendedName>
</protein>
<evidence type="ECO:0000313" key="3">
    <source>
        <dbReference type="Proteomes" id="UP000315200"/>
    </source>
</evidence>
<reference evidence="1 3" key="1">
    <citation type="submission" date="2019-06" db="EMBL/GenBank/DDBJ databases">
        <title>Draft genome sequence of [Clostridium] clostridioforme NBRC 113352.</title>
        <authorList>
            <person name="Miura T."/>
            <person name="Furukawa M."/>
            <person name="Shimamura M."/>
            <person name="Ohyama Y."/>
            <person name="Yamazoe A."/>
            <person name="Kawasaki H."/>
        </authorList>
    </citation>
    <scope>NUCLEOTIDE SEQUENCE [LARGE SCALE GENOMIC DNA]</scope>
    <source>
        <strain evidence="1 3">NBRC 113352</strain>
    </source>
</reference>
<name>A0A829W2S8_9FIRM</name>
<dbReference type="EMBL" id="BJLB01000001">
    <property type="protein sequence ID" value="GEA38819.1"/>
    <property type="molecule type" value="Genomic_DNA"/>
</dbReference>
<dbReference type="EMBL" id="BJLB01000001">
    <property type="protein sequence ID" value="GEA39164.1"/>
    <property type="molecule type" value="Genomic_DNA"/>
</dbReference>
<evidence type="ECO:0000313" key="2">
    <source>
        <dbReference type="EMBL" id="GEA39164.1"/>
    </source>
</evidence>
<organism evidence="1 3">
    <name type="scientific">Enterocloster clostridioformis</name>
    <dbReference type="NCBI Taxonomy" id="1531"/>
    <lineage>
        <taxon>Bacteria</taxon>
        <taxon>Bacillati</taxon>
        <taxon>Bacillota</taxon>
        <taxon>Clostridia</taxon>
        <taxon>Lachnospirales</taxon>
        <taxon>Lachnospiraceae</taxon>
        <taxon>Enterocloster</taxon>
    </lineage>
</organism>
<comment type="caution">
    <text evidence="1">The sequence shown here is derived from an EMBL/GenBank/DDBJ whole genome shotgun (WGS) entry which is preliminary data.</text>
</comment>
<dbReference type="RefSeq" id="WP_141267872.1">
    <property type="nucleotide sequence ID" value="NZ_BJLB01000001.1"/>
</dbReference>
<dbReference type="AlphaFoldDB" id="A0A829W2S8"/>
<gene>
    <name evidence="1" type="ORF">Ccl03g_45320</name>
    <name evidence="2" type="ORF">Ccl03g_48770</name>
</gene>
<evidence type="ECO:0008006" key="4">
    <source>
        <dbReference type="Google" id="ProtNLM"/>
    </source>
</evidence>
<proteinExistence type="predicted"/>
<dbReference type="Proteomes" id="UP000315200">
    <property type="component" value="Unassembled WGS sequence"/>
</dbReference>